<feature type="region of interest" description="Disordered" evidence="1">
    <location>
        <begin position="73"/>
        <end position="128"/>
    </location>
</feature>
<dbReference type="RefSeq" id="XP_028148761.1">
    <property type="nucleotide sequence ID" value="XM_028292960.1"/>
</dbReference>
<evidence type="ECO:0000256" key="1">
    <source>
        <dbReference type="SAM" id="MobiDB-lite"/>
    </source>
</evidence>
<feature type="compositionally biased region" description="Acidic residues" evidence="1">
    <location>
        <begin position="110"/>
        <end position="128"/>
    </location>
</feature>
<name>A0A6P7GGA8_DIAVI</name>
<proteinExistence type="predicted"/>
<organism evidence="2">
    <name type="scientific">Diabrotica virgifera virgifera</name>
    <name type="common">western corn rootworm</name>
    <dbReference type="NCBI Taxonomy" id="50390"/>
    <lineage>
        <taxon>Eukaryota</taxon>
        <taxon>Metazoa</taxon>
        <taxon>Ecdysozoa</taxon>
        <taxon>Arthropoda</taxon>
        <taxon>Hexapoda</taxon>
        <taxon>Insecta</taxon>
        <taxon>Pterygota</taxon>
        <taxon>Neoptera</taxon>
        <taxon>Endopterygota</taxon>
        <taxon>Coleoptera</taxon>
        <taxon>Polyphaga</taxon>
        <taxon>Cucujiformia</taxon>
        <taxon>Chrysomeloidea</taxon>
        <taxon>Chrysomelidae</taxon>
        <taxon>Galerucinae</taxon>
        <taxon>Diabroticina</taxon>
        <taxon>Diabroticites</taxon>
        <taxon>Diabrotica</taxon>
    </lineage>
</organism>
<dbReference type="AlphaFoldDB" id="A0A6P7GGA8"/>
<gene>
    <name evidence="2" type="primary">LOC114342172</name>
</gene>
<protein>
    <submittedName>
        <fullName evidence="2">Uncharacterized protein LOC114342172 isoform X2</fullName>
    </submittedName>
</protein>
<evidence type="ECO:0000313" key="2">
    <source>
        <dbReference type="RefSeq" id="XP_028148761.1"/>
    </source>
</evidence>
<sequence length="227" mass="26186">MEGVLSHSVINYDETNMTDDPGRKKVVVRRGCRQYLEECRRKETDGLRKQKKKKLNVPAGRGICEEDIVILEDKPKPEKKKRSQLMEKNKEKPSSSKKRQKTSKVIMSSESDEDSCNEVVFDDSSDDDWDSFQAKQVDIIEDNITEETNDQDNIYSHQEKHPLQPITAITKQVGCFVIVSYDSNFYPGVIEKIDSKGAIISAMTKTSRENWKWPKPKDELYYSGRTL</sequence>
<reference evidence="2" key="1">
    <citation type="submission" date="2025-08" db="UniProtKB">
        <authorList>
            <consortium name="RefSeq"/>
        </authorList>
    </citation>
    <scope>IDENTIFICATION</scope>
    <source>
        <tissue evidence="2">Whole insect</tissue>
    </source>
</reference>
<feature type="compositionally biased region" description="Basic and acidic residues" evidence="1">
    <location>
        <begin position="84"/>
        <end position="94"/>
    </location>
</feature>
<accession>A0A6P7GGA8</accession>